<dbReference type="SMART" id="SM01057">
    <property type="entry name" value="Carb_anhydrase"/>
    <property type="match status" value="1"/>
</dbReference>
<dbReference type="Gene3D" id="3.10.200.10">
    <property type="entry name" value="Alpha carbonic anhydrase"/>
    <property type="match status" value="2"/>
</dbReference>
<name>A0ABQ7Z9R8_BRANA</name>
<comment type="similarity">
    <text evidence="3">Belongs to the alpha-class carbonic anhydrase family.</text>
</comment>
<feature type="region of interest" description="Disordered" evidence="5">
    <location>
        <begin position="22"/>
        <end position="52"/>
    </location>
</feature>
<protein>
    <recommendedName>
        <fullName evidence="7">Alpha-carbonic anhydrase domain-containing protein</fullName>
    </recommendedName>
</protein>
<dbReference type="PANTHER" id="PTHR18952:SF217">
    <property type="entry name" value="ALPHA CARBONIC ANHYDRASE 5-RELATED"/>
    <property type="match status" value="1"/>
</dbReference>
<accession>A0ABQ7Z9R8</accession>
<dbReference type="InterPro" id="IPR041891">
    <property type="entry name" value="Alpha_CA_prokaryot-like"/>
</dbReference>
<evidence type="ECO:0000256" key="1">
    <source>
        <dbReference type="ARBA" id="ARBA00002904"/>
    </source>
</evidence>
<gene>
    <name evidence="8" type="ORF">HID58_064273</name>
</gene>
<organism evidence="8 9">
    <name type="scientific">Brassica napus</name>
    <name type="common">Rape</name>
    <dbReference type="NCBI Taxonomy" id="3708"/>
    <lineage>
        <taxon>Eukaryota</taxon>
        <taxon>Viridiplantae</taxon>
        <taxon>Streptophyta</taxon>
        <taxon>Embryophyta</taxon>
        <taxon>Tracheophyta</taxon>
        <taxon>Spermatophyta</taxon>
        <taxon>Magnoliopsida</taxon>
        <taxon>eudicotyledons</taxon>
        <taxon>Gunneridae</taxon>
        <taxon>Pentapetalae</taxon>
        <taxon>rosids</taxon>
        <taxon>malvids</taxon>
        <taxon>Brassicales</taxon>
        <taxon>Brassicaceae</taxon>
        <taxon>Brassiceae</taxon>
        <taxon>Brassica</taxon>
    </lineage>
</organism>
<evidence type="ECO:0000256" key="2">
    <source>
        <dbReference type="ARBA" id="ARBA00004470"/>
    </source>
</evidence>
<dbReference type="Pfam" id="PF00194">
    <property type="entry name" value="Carb_anhydrase"/>
    <property type="match status" value="2"/>
</dbReference>
<feature type="chain" id="PRO_5046892723" description="Alpha-carbonic anhydrase domain-containing protein" evidence="6">
    <location>
        <begin position="23"/>
        <end position="250"/>
    </location>
</feature>
<dbReference type="InterPro" id="IPR036398">
    <property type="entry name" value="CA_dom_sf"/>
</dbReference>
<dbReference type="Proteomes" id="UP000824890">
    <property type="component" value="Unassembled WGS sequence"/>
</dbReference>
<comment type="subcellular location">
    <subcellularLocation>
        <location evidence="2">Plastid</location>
        <location evidence="2">Chloroplast stroma</location>
    </subcellularLocation>
</comment>
<comment type="catalytic activity">
    <reaction evidence="4">
        <text>hydrogencarbonate + H(+) = CO2 + H2O</text>
        <dbReference type="Rhea" id="RHEA:10748"/>
        <dbReference type="ChEBI" id="CHEBI:15377"/>
        <dbReference type="ChEBI" id="CHEBI:15378"/>
        <dbReference type="ChEBI" id="CHEBI:16526"/>
        <dbReference type="ChEBI" id="CHEBI:17544"/>
        <dbReference type="EC" id="4.2.1.1"/>
    </reaction>
</comment>
<reference evidence="8 9" key="1">
    <citation type="submission" date="2021-05" db="EMBL/GenBank/DDBJ databases">
        <title>Genome Assembly of Synthetic Allotetraploid Brassica napus Reveals Homoeologous Exchanges between Subgenomes.</title>
        <authorList>
            <person name="Davis J.T."/>
        </authorList>
    </citation>
    <scope>NUCLEOTIDE SEQUENCE [LARGE SCALE GENOMIC DNA]</scope>
    <source>
        <strain evidence="9">cv. Da-Ae</strain>
        <tissue evidence="8">Seedling</tissue>
    </source>
</reference>
<proteinExistence type="inferred from homology"/>
<evidence type="ECO:0000259" key="7">
    <source>
        <dbReference type="PROSITE" id="PS51144"/>
    </source>
</evidence>
<dbReference type="PROSITE" id="PS51144">
    <property type="entry name" value="ALPHA_CA_2"/>
    <property type="match status" value="1"/>
</dbReference>
<evidence type="ECO:0000313" key="8">
    <source>
        <dbReference type="EMBL" id="KAH0876879.1"/>
    </source>
</evidence>
<evidence type="ECO:0000256" key="4">
    <source>
        <dbReference type="ARBA" id="ARBA00048348"/>
    </source>
</evidence>
<dbReference type="PANTHER" id="PTHR18952">
    <property type="entry name" value="CARBONIC ANHYDRASE"/>
    <property type="match status" value="1"/>
</dbReference>
<keyword evidence="6" id="KW-0732">Signal</keyword>
<evidence type="ECO:0000313" key="9">
    <source>
        <dbReference type="Proteomes" id="UP000824890"/>
    </source>
</evidence>
<comment type="caution">
    <text evidence="8">The sequence shown here is derived from an EMBL/GenBank/DDBJ whole genome shotgun (WGS) entry which is preliminary data.</text>
</comment>
<dbReference type="SUPFAM" id="SSF51069">
    <property type="entry name" value="Carbonic anhydrase"/>
    <property type="match status" value="1"/>
</dbReference>
<comment type="function">
    <text evidence="1">Reversible hydration of carbon dioxide.</text>
</comment>
<feature type="domain" description="Alpha-carbonic anhydrase" evidence="7">
    <location>
        <begin position="33"/>
        <end position="245"/>
    </location>
</feature>
<evidence type="ECO:0000256" key="3">
    <source>
        <dbReference type="ARBA" id="ARBA00006365"/>
    </source>
</evidence>
<dbReference type="EMBL" id="JAGKQM010000015">
    <property type="protein sequence ID" value="KAH0876879.1"/>
    <property type="molecule type" value="Genomic_DNA"/>
</dbReference>
<dbReference type="InterPro" id="IPR001148">
    <property type="entry name" value="CA_dom"/>
</dbReference>
<feature type="compositionally biased region" description="Basic and acidic residues" evidence="5">
    <location>
        <begin position="36"/>
        <end position="46"/>
    </location>
</feature>
<dbReference type="CDD" id="cd03124">
    <property type="entry name" value="alpha_CA_prokaryotic_like"/>
    <property type="match status" value="1"/>
</dbReference>
<keyword evidence="9" id="KW-1185">Reference proteome</keyword>
<feature type="signal peptide" evidence="6">
    <location>
        <begin position="1"/>
        <end position="22"/>
    </location>
</feature>
<evidence type="ECO:0000256" key="5">
    <source>
        <dbReference type="SAM" id="MobiDB-lite"/>
    </source>
</evidence>
<sequence>MKRPSIVCIVFLIVISITTVSSSPDHGEVEDETEFSYEKGGEKGPEKWGTLKPEWKMCGNGTMQSPIDLTDKRVFIDHNLGPLRGHYLPSNATIKNRGHDIMLEFEGGNAGIGITINGTVYQLQQLHWHSPSEHTINGKSLGRPDSFLLSLERQLKRITDAHESEDFVSLIDPRAVNFKTKFYYRYLGSLTTPPCSENVTWSISREMRTVTLEQLNLLRVSVHDQSNTNARPLQRQNGRPVKFYLPAWHI</sequence>
<evidence type="ECO:0000256" key="6">
    <source>
        <dbReference type="SAM" id="SignalP"/>
    </source>
</evidence>
<dbReference type="InterPro" id="IPR023561">
    <property type="entry name" value="Carbonic_anhydrase_a-class"/>
</dbReference>